<accession>A0A8S2VKE6</accession>
<dbReference type="Proteomes" id="UP000681967">
    <property type="component" value="Unassembled WGS sequence"/>
</dbReference>
<proteinExistence type="predicted"/>
<evidence type="ECO:0000313" key="3">
    <source>
        <dbReference type="Proteomes" id="UP000681967"/>
    </source>
</evidence>
<dbReference type="EMBL" id="CAJOBH010050172">
    <property type="protein sequence ID" value="CAF4375313.1"/>
    <property type="molecule type" value="Genomic_DNA"/>
</dbReference>
<gene>
    <name evidence="2" type="ORF">BYL167_LOCUS30500</name>
</gene>
<feature type="non-terminal residue" evidence="2">
    <location>
        <position position="24"/>
    </location>
</feature>
<evidence type="ECO:0000256" key="1">
    <source>
        <dbReference type="SAM" id="MobiDB-lite"/>
    </source>
</evidence>
<dbReference type="AlphaFoldDB" id="A0A8S2VKE6"/>
<comment type="caution">
    <text evidence="2">The sequence shown here is derived from an EMBL/GenBank/DDBJ whole genome shotgun (WGS) entry which is preliminary data.</text>
</comment>
<protein>
    <submittedName>
        <fullName evidence="2">Uncharacterized protein</fullName>
    </submittedName>
</protein>
<organism evidence="2 3">
    <name type="scientific">Rotaria magnacalcarata</name>
    <dbReference type="NCBI Taxonomy" id="392030"/>
    <lineage>
        <taxon>Eukaryota</taxon>
        <taxon>Metazoa</taxon>
        <taxon>Spiralia</taxon>
        <taxon>Gnathifera</taxon>
        <taxon>Rotifera</taxon>
        <taxon>Eurotatoria</taxon>
        <taxon>Bdelloidea</taxon>
        <taxon>Philodinida</taxon>
        <taxon>Philodinidae</taxon>
        <taxon>Rotaria</taxon>
    </lineage>
</organism>
<feature type="region of interest" description="Disordered" evidence="1">
    <location>
        <begin position="1"/>
        <end position="24"/>
    </location>
</feature>
<feature type="non-terminal residue" evidence="2">
    <location>
        <position position="1"/>
    </location>
</feature>
<sequence length="24" mass="2485">MQVGHGPKSILETPNFGNADDGSL</sequence>
<reference evidence="2" key="1">
    <citation type="submission" date="2021-02" db="EMBL/GenBank/DDBJ databases">
        <authorList>
            <person name="Nowell W R."/>
        </authorList>
    </citation>
    <scope>NUCLEOTIDE SEQUENCE</scope>
</reference>
<name>A0A8S2VKE6_9BILA</name>
<evidence type="ECO:0000313" key="2">
    <source>
        <dbReference type="EMBL" id="CAF4375313.1"/>
    </source>
</evidence>